<accession>A0A7D9IUX1</accession>
<dbReference type="Proteomes" id="UP001152795">
    <property type="component" value="Unassembled WGS sequence"/>
</dbReference>
<feature type="region of interest" description="Disordered" evidence="1">
    <location>
        <begin position="1"/>
        <end position="61"/>
    </location>
</feature>
<keyword evidence="3" id="KW-1185">Reference proteome</keyword>
<comment type="caution">
    <text evidence="2">The sequence shown here is derived from an EMBL/GenBank/DDBJ whole genome shotgun (WGS) entry which is preliminary data.</text>
</comment>
<protein>
    <submittedName>
        <fullName evidence="2">Uncharacterized protein</fullName>
    </submittedName>
</protein>
<dbReference type="AlphaFoldDB" id="A0A7D9IUX1"/>
<evidence type="ECO:0000313" key="3">
    <source>
        <dbReference type="Proteomes" id="UP001152795"/>
    </source>
</evidence>
<organism evidence="2 3">
    <name type="scientific">Paramuricea clavata</name>
    <name type="common">Red gorgonian</name>
    <name type="synonym">Violescent sea-whip</name>
    <dbReference type="NCBI Taxonomy" id="317549"/>
    <lineage>
        <taxon>Eukaryota</taxon>
        <taxon>Metazoa</taxon>
        <taxon>Cnidaria</taxon>
        <taxon>Anthozoa</taxon>
        <taxon>Octocorallia</taxon>
        <taxon>Malacalcyonacea</taxon>
        <taxon>Plexauridae</taxon>
        <taxon>Paramuricea</taxon>
    </lineage>
</organism>
<gene>
    <name evidence="2" type="ORF">PACLA_8A072091</name>
</gene>
<sequence>MAASRPARQLNSTRVKNSLRANVLPLQQPQRKKQQQPHGHNSRKDLRARLNAKKVETVQEERRRRRDLEVLLEIRDETLQRERRRREASEVALEEQRKKSDVSNDCIVARKYLKIDMPPV</sequence>
<reference evidence="2" key="1">
    <citation type="submission" date="2020-04" db="EMBL/GenBank/DDBJ databases">
        <authorList>
            <person name="Alioto T."/>
            <person name="Alioto T."/>
            <person name="Gomez Garrido J."/>
        </authorList>
    </citation>
    <scope>NUCLEOTIDE SEQUENCE</scope>
    <source>
        <strain evidence="2">A484AB</strain>
    </source>
</reference>
<name>A0A7D9IUX1_PARCT</name>
<feature type="compositionally biased region" description="Basic and acidic residues" evidence="1">
    <location>
        <begin position="42"/>
        <end position="61"/>
    </location>
</feature>
<feature type="compositionally biased region" description="Polar residues" evidence="1">
    <location>
        <begin position="9"/>
        <end position="20"/>
    </location>
</feature>
<dbReference type="EMBL" id="CACRXK020009621">
    <property type="protein sequence ID" value="CAB4017607.1"/>
    <property type="molecule type" value="Genomic_DNA"/>
</dbReference>
<evidence type="ECO:0000313" key="2">
    <source>
        <dbReference type="EMBL" id="CAB4017607.1"/>
    </source>
</evidence>
<evidence type="ECO:0000256" key="1">
    <source>
        <dbReference type="SAM" id="MobiDB-lite"/>
    </source>
</evidence>
<proteinExistence type="predicted"/>